<dbReference type="EMBL" id="FNFV01000007">
    <property type="protein sequence ID" value="SDK98517.1"/>
    <property type="molecule type" value="Genomic_DNA"/>
</dbReference>
<dbReference type="InterPro" id="IPR036188">
    <property type="entry name" value="FAD/NAD-bd_sf"/>
</dbReference>
<keyword evidence="4" id="KW-1185">Reference proteome</keyword>
<dbReference type="Pfam" id="PF14691">
    <property type="entry name" value="Fer4_20"/>
    <property type="match status" value="1"/>
</dbReference>
<organism evidence="3 4">
    <name type="scientific">Meinhardsimonia xiamenensis</name>
    <dbReference type="NCBI Taxonomy" id="990712"/>
    <lineage>
        <taxon>Bacteria</taxon>
        <taxon>Pseudomonadati</taxon>
        <taxon>Pseudomonadota</taxon>
        <taxon>Alphaproteobacteria</taxon>
        <taxon>Rhodobacterales</taxon>
        <taxon>Paracoccaceae</taxon>
        <taxon>Meinhardsimonia</taxon>
    </lineage>
</organism>
<dbReference type="Gene3D" id="3.50.50.60">
    <property type="entry name" value="FAD/NAD(P)-binding domain"/>
    <property type="match status" value="2"/>
</dbReference>
<dbReference type="GO" id="GO:0016491">
    <property type="term" value="F:oxidoreductase activity"/>
    <property type="evidence" value="ECO:0007669"/>
    <property type="project" value="InterPro"/>
</dbReference>
<gene>
    <name evidence="3" type="ORF">SAMN05216257_10729</name>
</gene>
<reference evidence="4" key="1">
    <citation type="submission" date="2016-10" db="EMBL/GenBank/DDBJ databases">
        <authorList>
            <person name="Varghese N."/>
            <person name="Submissions S."/>
        </authorList>
    </citation>
    <scope>NUCLEOTIDE SEQUENCE [LARGE SCALE GENOMIC DNA]</scope>
    <source>
        <strain evidence="4">CGMCC 1.10789</strain>
    </source>
</reference>
<evidence type="ECO:0000313" key="4">
    <source>
        <dbReference type="Proteomes" id="UP000199328"/>
    </source>
</evidence>
<accession>A0A1G9GD15</accession>
<dbReference type="Gene3D" id="1.10.1060.10">
    <property type="entry name" value="Alpha-helical ferredoxin"/>
    <property type="match status" value="1"/>
</dbReference>
<feature type="domain" description="FAD/NAD(P)-binding" evidence="1">
    <location>
        <begin position="144"/>
        <end position="430"/>
    </location>
</feature>
<dbReference type="GO" id="GO:0051536">
    <property type="term" value="F:iron-sulfur cluster binding"/>
    <property type="evidence" value="ECO:0007669"/>
    <property type="project" value="InterPro"/>
</dbReference>
<dbReference type="Pfam" id="PF07992">
    <property type="entry name" value="Pyr_redox_2"/>
    <property type="match status" value="1"/>
</dbReference>
<name>A0A1G9GD15_9RHOB</name>
<evidence type="ECO:0000259" key="2">
    <source>
        <dbReference type="Pfam" id="PF14691"/>
    </source>
</evidence>
<dbReference type="SUPFAM" id="SSF51971">
    <property type="entry name" value="Nucleotide-binding domain"/>
    <property type="match status" value="1"/>
</dbReference>
<proteinExistence type="predicted"/>
<dbReference type="PRINTS" id="PR00419">
    <property type="entry name" value="ADXRDTASE"/>
</dbReference>
<dbReference type="RefSeq" id="WP_092501043.1">
    <property type="nucleotide sequence ID" value="NZ_FNFV01000007.1"/>
</dbReference>
<dbReference type="AlphaFoldDB" id="A0A1G9GD15"/>
<feature type="domain" description="Dihydroprymidine dehydrogenase" evidence="2">
    <location>
        <begin position="22"/>
        <end position="131"/>
    </location>
</feature>
<dbReference type="InterPro" id="IPR023753">
    <property type="entry name" value="FAD/NAD-binding_dom"/>
</dbReference>
<dbReference type="Proteomes" id="UP000199328">
    <property type="component" value="Unassembled WGS sequence"/>
</dbReference>
<dbReference type="STRING" id="990712.SAMN05216257_10729"/>
<dbReference type="PANTHER" id="PTHR42783:SF3">
    <property type="entry name" value="GLUTAMATE SYNTHASE [NADPH] SMALL CHAIN-RELATED"/>
    <property type="match status" value="1"/>
</dbReference>
<protein>
    <submittedName>
        <fullName evidence="3">Glutamate synthase (NADPH/NADH) small chain</fullName>
    </submittedName>
</protein>
<sequence>MANSPHTPGVVPGRLAREAIEANFSDLHPPLDDHEARVAADRCYFCYDAPCVAACPTEIDIPLFIREIATGMPEAAAKAIFAQNILGGMCARVCPTETLCEEACVRMEAEGDPVEIGRLQRYATDRLMAKGVHPFTRAAPTGRRVAVVGAGPAGLACAHRLAMHGHDVVIYDARPKPGGLNEFGIAAYKTTGGFAQAEVEWLMKIGGITVETGRELGRDLDLATLRRDFDAVFLGMGLAGVNALRAPGEDLENVENAVDFIAELRQAEDLSSLPVGRDVVVVGGGMTAIDAAVQAKLLGAENVTIVYRRAREKMPASEYEQNLAAAKGVRIICEAMPVAVHGDGAVREVEFEYTVETPEGLKGTGERFRLKADQLFKAIGQRLEGAPEGLALEGGKIAVTGPGRTSLEGVWAGGDCTPGEDLTVVAVAEGRDAAEDIHAWLMG</sequence>
<evidence type="ECO:0000259" key="1">
    <source>
        <dbReference type="Pfam" id="PF07992"/>
    </source>
</evidence>
<dbReference type="InterPro" id="IPR028261">
    <property type="entry name" value="DPD_II"/>
</dbReference>
<dbReference type="PANTHER" id="PTHR42783">
    <property type="entry name" value="GLUTAMATE SYNTHASE [NADPH] SMALL CHAIN"/>
    <property type="match status" value="1"/>
</dbReference>
<dbReference type="InterPro" id="IPR009051">
    <property type="entry name" value="Helical_ferredxn"/>
</dbReference>
<evidence type="ECO:0000313" key="3">
    <source>
        <dbReference type="EMBL" id="SDK98517.1"/>
    </source>
</evidence>
<dbReference type="OrthoDB" id="9803192at2"/>
<dbReference type="SUPFAM" id="SSF46548">
    <property type="entry name" value="alpha-helical ferredoxin"/>
    <property type="match status" value="1"/>
</dbReference>